<proteinExistence type="predicted"/>
<accession>A0A6A0AC56</accession>
<organism evidence="1 2">
    <name type="scientific">Haematococcus lacustris</name>
    <name type="common">Green alga</name>
    <name type="synonym">Haematococcus pluvialis</name>
    <dbReference type="NCBI Taxonomy" id="44745"/>
    <lineage>
        <taxon>Eukaryota</taxon>
        <taxon>Viridiplantae</taxon>
        <taxon>Chlorophyta</taxon>
        <taxon>core chlorophytes</taxon>
        <taxon>Chlorophyceae</taxon>
        <taxon>CS clade</taxon>
        <taxon>Chlamydomonadales</taxon>
        <taxon>Haematococcaceae</taxon>
        <taxon>Haematococcus</taxon>
    </lineage>
</organism>
<protein>
    <submittedName>
        <fullName evidence="1">Uncharacterized protein</fullName>
    </submittedName>
</protein>
<evidence type="ECO:0000313" key="2">
    <source>
        <dbReference type="Proteomes" id="UP000485058"/>
    </source>
</evidence>
<dbReference type="AlphaFoldDB" id="A0A6A0AC56"/>
<comment type="caution">
    <text evidence="1">The sequence shown here is derived from an EMBL/GenBank/DDBJ whole genome shotgun (WGS) entry which is preliminary data.</text>
</comment>
<reference evidence="1 2" key="1">
    <citation type="submission" date="2020-02" db="EMBL/GenBank/DDBJ databases">
        <title>Draft genome sequence of Haematococcus lacustris strain NIES-144.</title>
        <authorList>
            <person name="Morimoto D."/>
            <person name="Nakagawa S."/>
            <person name="Yoshida T."/>
            <person name="Sawayama S."/>
        </authorList>
    </citation>
    <scope>NUCLEOTIDE SEQUENCE [LARGE SCALE GENOMIC DNA]</scope>
    <source>
        <strain evidence="1 2">NIES-144</strain>
    </source>
</reference>
<dbReference type="EMBL" id="BLLF01004828">
    <property type="protein sequence ID" value="GFH30316.1"/>
    <property type="molecule type" value="Genomic_DNA"/>
</dbReference>
<keyword evidence="2" id="KW-1185">Reference proteome</keyword>
<name>A0A6A0AC56_HAELA</name>
<dbReference type="Proteomes" id="UP000485058">
    <property type="component" value="Unassembled WGS sequence"/>
</dbReference>
<gene>
    <name evidence="1" type="ORF">HaLaN_29147</name>
</gene>
<evidence type="ECO:0000313" key="1">
    <source>
        <dbReference type="EMBL" id="GFH30316.1"/>
    </source>
</evidence>
<feature type="non-terminal residue" evidence="1">
    <location>
        <position position="312"/>
    </location>
</feature>
<sequence>FSLTPRALSELHQSCRDRVREALGRRLTCSVMWHALRNCFSPGDCRAEDVDGRPPWGGVSICELPADCLALIFHCGALNPSSLAAVRLVGNHLNRHPNSLLLPHPQHPCSTRLLTTQPGAHCGRMASCSSVVPAGCGVCCREAYSSTPNICHAVQVCKAWRVTLDASLPALTLLLHSPCSREKEQRRFAVKKLQHGIATGSLDSPTSSCGMGSADDAALPTCALGQHNSSWQAAALASQPHALQPYAPMLPYLRSFSHLTSLTVKPALNVTASCLDPSGNEAVAQLLLQPVVKRLHHLCLTELGLTQLPTAV</sequence>
<feature type="non-terminal residue" evidence="1">
    <location>
        <position position="1"/>
    </location>
</feature>